<reference evidence="1 2" key="1">
    <citation type="submission" date="2015-12" db="EMBL/GenBank/DDBJ databases">
        <title>Genome sequence of Streptomyces sp. G25.</title>
        <authorList>
            <person name="Poehlein A."/>
            <person name="Roettig A."/>
            <person name="Hiessl S."/>
            <person name="Hauschild P."/>
            <person name="Schauer J."/>
            <person name="Madkour M.H."/>
            <person name="Al-Ansari A.M."/>
            <person name="Almakishah N.H."/>
            <person name="Steinbuechel A."/>
            <person name="Daniel R."/>
        </authorList>
    </citation>
    <scope>NUCLEOTIDE SEQUENCE [LARGE SCALE GENOMIC DNA]</scope>
    <source>
        <strain evidence="2">G25(2015)</strain>
    </source>
</reference>
<dbReference type="Proteomes" id="UP000077381">
    <property type="component" value="Unassembled WGS sequence"/>
</dbReference>
<dbReference type="PATRIC" id="fig|1716141.3.peg.2935"/>
<proteinExistence type="predicted"/>
<gene>
    <name evidence="1" type="ORF">STSP_27870</name>
</gene>
<evidence type="ECO:0008006" key="3">
    <source>
        <dbReference type="Google" id="ProtNLM"/>
    </source>
</evidence>
<evidence type="ECO:0000313" key="1">
    <source>
        <dbReference type="EMBL" id="OAH13809.1"/>
    </source>
</evidence>
<evidence type="ECO:0000313" key="2">
    <source>
        <dbReference type="Proteomes" id="UP000077381"/>
    </source>
</evidence>
<keyword evidence="2" id="KW-1185">Reference proteome</keyword>
<dbReference type="EMBL" id="LOHS01000072">
    <property type="protein sequence ID" value="OAH13809.1"/>
    <property type="molecule type" value="Genomic_DNA"/>
</dbReference>
<dbReference type="AlphaFoldDB" id="A0A177HT97"/>
<dbReference type="STRING" id="1716141.STSP_27870"/>
<dbReference type="RefSeq" id="WP_067276717.1">
    <property type="nucleotide sequence ID" value="NZ_LOHS01000072.1"/>
</dbReference>
<accession>A0A177HT97</accession>
<name>A0A177HT97_9ACTN</name>
<comment type="caution">
    <text evidence="1">The sequence shown here is derived from an EMBL/GenBank/DDBJ whole genome shotgun (WGS) entry which is preliminary data.</text>
</comment>
<sequence length="108" mass="11238">MTPVILATVIVLWQAVLVGYTFVLAGNAADRAVHAGAQANPWAGRDQACREAGEQDLPAAWRDGADIGCQVDGDLVKAHADLKVPLLFPGFVDMPLTVPGTSAAAKES</sequence>
<protein>
    <recommendedName>
        <fullName evidence="3">TadE-like protein</fullName>
    </recommendedName>
</protein>
<organism evidence="1 2">
    <name type="scientific">Streptomyces jeddahensis</name>
    <dbReference type="NCBI Taxonomy" id="1716141"/>
    <lineage>
        <taxon>Bacteria</taxon>
        <taxon>Bacillati</taxon>
        <taxon>Actinomycetota</taxon>
        <taxon>Actinomycetes</taxon>
        <taxon>Kitasatosporales</taxon>
        <taxon>Streptomycetaceae</taxon>
        <taxon>Streptomyces</taxon>
    </lineage>
</organism>